<accession>A0A8B2NSL5</accession>
<evidence type="ECO:0000313" key="2">
    <source>
        <dbReference type="EMBL" id="RAI01049.1"/>
    </source>
</evidence>
<name>A0A8B2NSL5_9HYPH</name>
<organism evidence="2 3">
    <name type="scientific">Acuticoccus sediminis</name>
    <dbReference type="NCBI Taxonomy" id="2184697"/>
    <lineage>
        <taxon>Bacteria</taxon>
        <taxon>Pseudomonadati</taxon>
        <taxon>Pseudomonadota</taxon>
        <taxon>Alphaproteobacteria</taxon>
        <taxon>Hyphomicrobiales</taxon>
        <taxon>Amorphaceae</taxon>
        <taxon>Acuticoccus</taxon>
    </lineage>
</organism>
<reference evidence="2 3" key="1">
    <citation type="submission" date="2018-05" db="EMBL/GenBank/DDBJ databases">
        <title>Acuticoccus sediminis sp. nov., isolated from deep-sea sediment of Indian Ocean.</title>
        <authorList>
            <person name="Liu X."/>
            <person name="Lai Q."/>
            <person name="Du Y."/>
            <person name="Sun F."/>
            <person name="Zhang X."/>
            <person name="Wang S."/>
            <person name="Shao Z."/>
        </authorList>
    </citation>
    <scope>NUCLEOTIDE SEQUENCE [LARGE SCALE GENOMIC DNA]</scope>
    <source>
        <strain evidence="2 3">PTG4-2</strain>
    </source>
</reference>
<protein>
    <submittedName>
        <fullName evidence="2">Antibiotic biosynthesis monooxygenase</fullName>
    </submittedName>
</protein>
<dbReference type="Pfam" id="PF03992">
    <property type="entry name" value="ABM"/>
    <property type="match status" value="1"/>
</dbReference>
<dbReference type="EMBL" id="QHHQ01000003">
    <property type="protein sequence ID" value="RAI01049.1"/>
    <property type="molecule type" value="Genomic_DNA"/>
</dbReference>
<feature type="domain" description="ABM" evidence="1">
    <location>
        <begin position="24"/>
        <end position="90"/>
    </location>
</feature>
<dbReference type="Gene3D" id="3.30.70.100">
    <property type="match status" value="1"/>
</dbReference>
<comment type="caution">
    <text evidence="2">The sequence shown here is derived from an EMBL/GenBank/DDBJ whole genome shotgun (WGS) entry which is preliminary data.</text>
</comment>
<dbReference type="GO" id="GO:0004497">
    <property type="term" value="F:monooxygenase activity"/>
    <property type="evidence" value="ECO:0007669"/>
    <property type="project" value="UniProtKB-KW"/>
</dbReference>
<dbReference type="InterPro" id="IPR007138">
    <property type="entry name" value="ABM_dom"/>
</dbReference>
<sequence length="124" mass="13397">MHTLLDNVPAHAANTDQGAAMPRPVTLINVFEVPEGQREATLAGWERAAAFLSVQPGYLGTALHESLAPDARFRFINVAQWTTPDAFRAAAAAMREQRIFPKIPGLAIHPALYTVIRNAAPEAA</sequence>
<evidence type="ECO:0000259" key="1">
    <source>
        <dbReference type="Pfam" id="PF03992"/>
    </source>
</evidence>
<keyword evidence="3" id="KW-1185">Reference proteome</keyword>
<proteinExistence type="predicted"/>
<dbReference type="InterPro" id="IPR011008">
    <property type="entry name" value="Dimeric_a/b-barrel"/>
</dbReference>
<gene>
    <name evidence="2" type="ORF">DLJ53_17680</name>
</gene>
<evidence type="ECO:0000313" key="3">
    <source>
        <dbReference type="Proteomes" id="UP000249590"/>
    </source>
</evidence>
<dbReference type="RefSeq" id="WP_111347609.1">
    <property type="nucleotide sequence ID" value="NZ_QHHQ01000003.1"/>
</dbReference>
<keyword evidence="2" id="KW-0503">Monooxygenase</keyword>
<dbReference type="SUPFAM" id="SSF54909">
    <property type="entry name" value="Dimeric alpha+beta barrel"/>
    <property type="match status" value="1"/>
</dbReference>
<keyword evidence="2" id="KW-0560">Oxidoreductase</keyword>
<dbReference type="Proteomes" id="UP000249590">
    <property type="component" value="Unassembled WGS sequence"/>
</dbReference>
<dbReference type="OrthoDB" id="1494517at2"/>
<dbReference type="AlphaFoldDB" id="A0A8B2NSL5"/>